<dbReference type="AlphaFoldDB" id="A0A2D0N7D0"/>
<keyword evidence="3" id="KW-1185">Reference proteome</keyword>
<evidence type="ECO:0008006" key="4">
    <source>
        <dbReference type="Google" id="ProtNLM"/>
    </source>
</evidence>
<evidence type="ECO:0000313" key="2">
    <source>
        <dbReference type="EMBL" id="PHN04424.1"/>
    </source>
</evidence>
<feature type="transmembrane region" description="Helical" evidence="1">
    <location>
        <begin position="7"/>
        <end position="26"/>
    </location>
</feature>
<dbReference type="OrthoDB" id="673558at2"/>
<dbReference type="EMBL" id="PDUD01000025">
    <property type="protein sequence ID" value="PHN04424.1"/>
    <property type="molecule type" value="Genomic_DNA"/>
</dbReference>
<sequence length="141" mass="15325">MNKAIKIIFGLIFAAVLLVLGAWLYLNYVPQKTTDKKEADMSLQATELYAAFESDEAASNQQYIGQILQVEGQVGEKLIDENMAPVIVLRAPNAMAGVMCTLLKSQQAAYDGIEVGKTIILKGKCNGMLMDVVLDEGVIVQ</sequence>
<keyword evidence="1" id="KW-1133">Transmembrane helix</keyword>
<organism evidence="2 3">
    <name type="scientific">Flavilitoribacter nigricans (strain ATCC 23147 / DSM 23189 / NBRC 102662 / NCIMB 1420 / SS-2)</name>
    <name type="common">Lewinella nigricans</name>
    <dbReference type="NCBI Taxonomy" id="1122177"/>
    <lineage>
        <taxon>Bacteria</taxon>
        <taxon>Pseudomonadati</taxon>
        <taxon>Bacteroidota</taxon>
        <taxon>Saprospiria</taxon>
        <taxon>Saprospirales</taxon>
        <taxon>Lewinellaceae</taxon>
        <taxon>Flavilitoribacter</taxon>
    </lineage>
</organism>
<dbReference type="InterPro" id="IPR024422">
    <property type="entry name" value="Protein_unknown_function_OB"/>
</dbReference>
<name>A0A2D0N7D0_FLAN2</name>
<dbReference type="Proteomes" id="UP000223913">
    <property type="component" value="Unassembled WGS sequence"/>
</dbReference>
<dbReference type="RefSeq" id="WP_099151997.1">
    <property type="nucleotide sequence ID" value="NZ_PDUD01000025.1"/>
</dbReference>
<evidence type="ECO:0000256" key="1">
    <source>
        <dbReference type="SAM" id="Phobius"/>
    </source>
</evidence>
<proteinExistence type="predicted"/>
<reference evidence="2 3" key="1">
    <citation type="submission" date="2017-10" db="EMBL/GenBank/DDBJ databases">
        <title>The draft genome sequence of Lewinella nigricans NBRC 102662.</title>
        <authorList>
            <person name="Wang K."/>
        </authorList>
    </citation>
    <scope>NUCLEOTIDE SEQUENCE [LARGE SCALE GENOMIC DNA]</scope>
    <source>
        <strain evidence="2 3">NBRC 102662</strain>
    </source>
</reference>
<gene>
    <name evidence="2" type="ORF">CRP01_20660</name>
</gene>
<protein>
    <recommendedName>
        <fullName evidence="4">tRNA_anti-like</fullName>
    </recommendedName>
</protein>
<keyword evidence="1" id="KW-0812">Transmembrane</keyword>
<evidence type="ECO:0000313" key="3">
    <source>
        <dbReference type="Proteomes" id="UP000223913"/>
    </source>
</evidence>
<accession>A0A2D0N7D0</accession>
<keyword evidence="1" id="KW-0472">Membrane</keyword>
<comment type="caution">
    <text evidence="2">The sequence shown here is derived from an EMBL/GenBank/DDBJ whole genome shotgun (WGS) entry which is preliminary data.</text>
</comment>
<dbReference type="Pfam" id="PF12869">
    <property type="entry name" value="tRNA_anti-like"/>
    <property type="match status" value="1"/>
</dbReference>